<protein>
    <submittedName>
        <fullName evidence="1">Uncharacterized protein</fullName>
    </submittedName>
</protein>
<comment type="caution">
    <text evidence="1">The sequence shown here is derived from an EMBL/GenBank/DDBJ whole genome shotgun (WGS) entry which is preliminary data.</text>
</comment>
<gene>
    <name evidence="1" type="ORF">JMN32_03775</name>
</gene>
<dbReference type="RefSeq" id="WP_202854956.1">
    <property type="nucleotide sequence ID" value="NZ_JAEUGD010000014.1"/>
</dbReference>
<dbReference type="AlphaFoldDB" id="A0A937FW15"/>
<evidence type="ECO:0000313" key="2">
    <source>
        <dbReference type="Proteomes" id="UP000614216"/>
    </source>
</evidence>
<accession>A0A937FW15</accession>
<proteinExistence type="predicted"/>
<dbReference type="Proteomes" id="UP000614216">
    <property type="component" value="Unassembled WGS sequence"/>
</dbReference>
<name>A0A937FW15_9BACT</name>
<evidence type="ECO:0000313" key="1">
    <source>
        <dbReference type="EMBL" id="MBL6445410.1"/>
    </source>
</evidence>
<keyword evidence="2" id="KW-1185">Reference proteome</keyword>
<reference evidence="1" key="1">
    <citation type="submission" date="2021-01" db="EMBL/GenBank/DDBJ databases">
        <title>Fulvivirga kasyanovii gen. nov., sp nov., a novel member of the phylum Bacteroidetes isolated from seawater in a mussel farm.</title>
        <authorList>
            <person name="Zhao L.-H."/>
            <person name="Wang Z.-J."/>
        </authorList>
    </citation>
    <scope>NUCLEOTIDE SEQUENCE</scope>
    <source>
        <strain evidence="1">29W222</strain>
    </source>
</reference>
<sequence length="362" mass="42506">MTKNNTWEKKTAFNKMTLCTAYIRQANDTEELIFATDSCLTMGEKWKHGIKLFELPRKDCLLCFAGDTMRAYPLVLNLISSIHLDQHLASPSATLEEVLDFLSELFSKLVRTIDEVGQDRIHEERGSAQFLFGGWDWQKGAFRLWKLYYSSEIEGFIFDELTKQDNRFFYTFLGNASIDVEQEAKQRFKKLLFDEDSFASKLDMEPLRILSSISLDKGIREVDGSLQIAKVYKSNRTEFFGIYWESSQGTPCFQGREYTEITKPRVRYFDPDTFEIIEPEIPLRLHEIDEAKFLDDTEFIQECYNKENIAGEGEETGEFIYHLKNDLKEKHKVRLRIIFKEMTYRSYVREQEDLLDKKQGLS</sequence>
<organism evidence="1 2">
    <name type="scientific">Fulvivirga marina</name>
    <dbReference type="NCBI Taxonomy" id="2494733"/>
    <lineage>
        <taxon>Bacteria</taxon>
        <taxon>Pseudomonadati</taxon>
        <taxon>Bacteroidota</taxon>
        <taxon>Cytophagia</taxon>
        <taxon>Cytophagales</taxon>
        <taxon>Fulvivirgaceae</taxon>
        <taxon>Fulvivirga</taxon>
    </lineage>
</organism>
<dbReference type="EMBL" id="JAEUGD010000014">
    <property type="protein sequence ID" value="MBL6445410.1"/>
    <property type="molecule type" value="Genomic_DNA"/>
</dbReference>